<keyword evidence="11 14" id="KW-0472">Membrane</keyword>
<dbReference type="InterPro" id="IPR010105">
    <property type="entry name" value="TonB_sidphr_rcpt"/>
</dbReference>
<evidence type="ECO:0000256" key="15">
    <source>
        <dbReference type="PROSITE-ProRule" id="PRU10144"/>
    </source>
</evidence>
<dbReference type="EMBL" id="JPEO01000008">
    <property type="protein sequence ID" value="KFZ37202.1"/>
    <property type="molecule type" value="Genomic_DNA"/>
</dbReference>
<keyword evidence="13 14" id="KW-0998">Cell outer membrane</keyword>
<feature type="signal peptide" evidence="17">
    <location>
        <begin position="1"/>
        <end position="25"/>
    </location>
</feature>
<keyword evidence="12" id="KW-0675">Receptor</keyword>
<evidence type="ECO:0000313" key="20">
    <source>
        <dbReference type="EMBL" id="KFZ37202.1"/>
    </source>
</evidence>
<feature type="chain" id="PRO_5001905865" description="TonB-dependent receptor" evidence="17">
    <location>
        <begin position="26"/>
        <end position="697"/>
    </location>
</feature>
<evidence type="ECO:0000259" key="18">
    <source>
        <dbReference type="Pfam" id="PF00593"/>
    </source>
</evidence>
<dbReference type="GO" id="GO:0015891">
    <property type="term" value="P:siderophore transport"/>
    <property type="evidence" value="ECO:0007669"/>
    <property type="project" value="InterPro"/>
</dbReference>
<dbReference type="GO" id="GO:0015344">
    <property type="term" value="F:siderophore uptake transmembrane transporter activity"/>
    <property type="evidence" value="ECO:0007669"/>
    <property type="project" value="TreeGrafter"/>
</dbReference>
<dbReference type="AlphaFoldDB" id="A0A094JD79"/>
<proteinExistence type="inferred from homology"/>
<keyword evidence="21" id="KW-1185">Reference proteome</keyword>
<keyword evidence="4 14" id="KW-1134">Transmembrane beta strand</keyword>
<evidence type="ECO:0000256" key="7">
    <source>
        <dbReference type="ARBA" id="ARBA00022729"/>
    </source>
</evidence>
<evidence type="ECO:0000256" key="11">
    <source>
        <dbReference type="ARBA" id="ARBA00023136"/>
    </source>
</evidence>
<dbReference type="GO" id="GO:0038023">
    <property type="term" value="F:signaling receptor activity"/>
    <property type="evidence" value="ECO:0007669"/>
    <property type="project" value="InterPro"/>
</dbReference>
<dbReference type="CDD" id="cd01347">
    <property type="entry name" value="ligand_gated_channel"/>
    <property type="match status" value="1"/>
</dbReference>
<feature type="domain" description="TonB-dependent receptor-like beta-barrel" evidence="18">
    <location>
        <begin position="258"/>
        <end position="667"/>
    </location>
</feature>
<dbReference type="Gene3D" id="2.40.170.20">
    <property type="entry name" value="TonB-dependent receptor, beta-barrel domain"/>
    <property type="match status" value="1"/>
</dbReference>
<evidence type="ECO:0000256" key="10">
    <source>
        <dbReference type="ARBA" id="ARBA00023077"/>
    </source>
</evidence>
<dbReference type="eggNOG" id="COG4773">
    <property type="taxonomic scope" value="Bacteria"/>
</dbReference>
<feature type="domain" description="TonB-dependent receptor plug" evidence="19">
    <location>
        <begin position="59"/>
        <end position="158"/>
    </location>
</feature>
<dbReference type="InterPro" id="IPR000531">
    <property type="entry name" value="Beta-barrel_TonB"/>
</dbReference>
<dbReference type="InterPro" id="IPR010917">
    <property type="entry name" value="TonB_rcpt_CS"/>
</dbReference>
<keyword evidence="5" id="KW-0410">Iron transport</keyword>
<evidence type="ECO:0000256" key="5">
    <source>
        <dbReference type="ARBA" id="ARBA00022496"/>
    </source>
</evidence>
<dbReference type="PANTHER" id="PTHR32552:SF74">
    <property type="entry name" value="HYDROXAMATE SIDEROPHORE RECEPTOR FHUE"/>
    <property type="match status" value="1"/>
</dbReference>
<keyword evidence="7 17" id="KW-0732">Signal</keyword>
<dbReference type="GO" id="GO:0009279">
    <property type="term" value="C:cell outer membrane"/>
    <property type="evidence" value="ECO:0007669"/>
    <property type="project" value="UniProtKB-SubCell"/>
</dbReference>
<keyword evidence="8" id="KW-0408">Iron</keyword>
<dbReference type="Pfam" id="PF07715">
    <property type="entry name" value="Plug"/>
    <property type="match status" value="1"/>
</dbReference>
<dbReference type="NCBIfam" id="TIGR01783">
    <property type="entry name" value="TonB-siderophor"/>
    <property type="match status" value="1"/>
</dbReference>
<keyword evidence="9" id="KW-0406">Ion transport</keyword>
<evidence type="ECO:0000256" key="4">
    <source>
        <dbReference type="ARBA" id="ARBA00022452"/>
    </source>
</evidence>
<evidence type="ECO:0000256" key="8">
    <source>
        <dbReference type="ARBA" id="ARBA00023004"/>
    </source>
</evidence>
<dbReference type="InterPro" id="IPR036942">
    <property type="entry name" value="Beta-barrel_TonB_sf"/>
</dbReference>
<evidence type="ECO:0000256" key="13">
    <source>
        <dbReference type="ARBA" id="ARBA00023237"/>
    </source>
</evidence>
<evidence type="ECO:0000256" key="17">
    <source>
        <dbReference type="SAM" id="SignalP"/>
    </source>
</evidence>
<dbReference type="InterPro" id="IPR039426">
    <property type="entry name" value="TonB-dep_rcpt-like"/>
</dbReference>
<protein>
    <recommendedName>
        <fullName evidence="22">TonB-dependent receptor</fullName>
    </recommendedName>
</protein>
<dbReference type="PROSITE" id="PS52016">
    <property type="entry name" value="TONB_DEPENDENT_REC_3"/>
    <property type="match status" value="1"/>
</dbReference>
<evidence type="ECO:0000256" key="3">
    <source>
        <dbReference type="ARBA" id="ARBA00022448"/>
    </source>
</evidence>
<evidence type="ECO:0000256" key="12">
    <source>
        <dbReference type="ARBA" id="ARBA00023170"/>
    </source>
</evidence>
<evidence type="ECO:0000256" key="6">
    <source>
        <dbReference type="ARBA" id="ARBA00022692"/>
    </source>
</evidence>
<dbReference type="Gene3D" id="2.170.130.10">
    <property type="entry name" value="TonB-dependent receptor, plug domain"/>
    <property type="match status" value="1"/>
</dbReference>
<dbReference type="PANTHER" id="PTHR32552">
    <property type="entry name" value="FERRICHROME IRON RECEPTOR-RELATED"/>
    <property type="match status" value="1"/>
</dbReference>
<evidence type="ECO:0000256" key="14">
    <source>
        <dbReference type="PROSITE-ProRule" id="PRU01360"/>
    </source>
</evidence>
<dbReference type="PROSITE" id="PS01156">
    <property type="entry name" value="TONB_DEPENDENT_REC_2"/>
    <property type="match status" value="1"/>
</dbReference>
<keyword evidence="10 16" id="KW-0798">TonB box</keyword>
<dbReference type="OrthoDB" id="8663017at2"/>
<organism evidence="20 21">
    <name type="scientific">Shewanella mangrovi</name>
    <dbReference type="NCBI Taxonomy" id="1515746"/>
    <lineage>
        <taxon>Bacteria</taxon>
        <taxon>Pseudomonadati</taxon>
        <taxon>Pseudomonadota</taxon>
        <taxon>Gammaproteobacteria</taxon>
        <taxon>Alteromonadales</taxon>
        <taxon>Shewanellaceae</taxon>
        <taxon>Shewanella</taxon>
    </lineage>
</organism>
<dbReference type="InterPro" id="IPR037066">
    <property type="entry name" value="Plug_dom_sf"/>
</dbReference>
<name>A0A094JD79_9GAMM</name>
<comment type="caution">
    <text evidence="20">The sequence shown here is derived from an EMBL/GenBank/DDBJ whole genome shotgun (WGS) entry which is preliminary data.</text>
</comment>
<dbReference type="STRING" id="1515746.HR45_12400"/>
<evidence type="ECO:0008006" key="22">
    <source>
        <dbReference type="Google" id="ProtNLM"/>
    </source>
</evidence>
<dbReference type="InterPro" id="IPR012910">
    <property type="entry name" value="Plug_dom"/>
</dbReference>
<keyword evidence="6 14" id="KW-0812">Transmembrane</keyword>
<gene>
    <name evidence="20" type="ORF">HR45_12400</name>
</gene>
<feature type="short sequence motif" description="TonB C-terminal box" evidence="15">
    <location>
        <begin position="680"/>
        <end position="697"/>
    </location>
</feature>
<dbReference type="SUPFAM" id="SSF56935">
    <property type="entry name" value="Porins"/>
    <property type="match status" value="1"/>
</dbReference>
<sequence length="697" mass="76717">MSFVNTSVALAIAIAAALGTNVAYADDASRTNHAQIEKIEVIGSSQQISRSATGLNMSLRETPQSVSVISNEYIENFNLNTINDVMDFTPGITVEKVETDRTYLTSRGFTVSNIQIDGVGAPFYADILYGDTDTSIYEQVDVIRGANGLAAGVGNPAATVNLIRKRPTQETQGYVKVSAGRWDNYGFETDVSGSLTANVRGRFVGSYHDNHSYIDLYSKQLASVYGVLEADISDSTLLTVGAHYSENKPDSPMWGSLTLAYTDGTPTDFGRSTSTSADWAYWNTLNTEAFAELKHNFANGWTGLVSYNYRANNQAGNLFYVTGSIAPVTNSGLYGYASRYTLDGEAHQVDAKANGDYQLFGRTHQLTLGASWIRHSVKDLSLFDYTTGNGFPNIDDFTQWDGNTPFPTFADNASGSDISDTQASAYIATRIEATDKLSFVAGGRFVDYRSRGESYGNQEVSDENKFIPYGGIVYDLTEHLSLYTSIAKTFRAQTEFDEDHQRLAPTSGKTLEGGIKGEFFNGALNTTAAIFKNEYQNLAETAGRNAQGQSYSRGVDLKSTGFELEISGKLSDELKMMLGYTQLDIEDQQGDDIRPYIPERSLKGMLIYQPEWAPELSLGTNFRWQSSVYTDVSSEIRINQGAYAIYGVFAKYQILDNLELGLNVSNLGDKTYYNSLRVTQAFYGAPRDYTATITYRF</sequence>
<reference evidence="20 21" key="1">
    <citation type="submission" date="2014-06" db="EMBL/GenBank/DDBJ databases">
        <title>Shewanella sp. YQH10.</title>
        <authorList>
            <person name="Liu Y."/>
            <person name="Zeng R."/>
        </authorList>
    </citation>
    <scope>NUCLEOTIDE SEQUENCE [LARGE SCALE GENOMIC DNA]</scope>
    <source>
        <strain evidence="20 21">YQH10</strain>
    </source>
</reference>
<comment type="subcellular location">
    <subcellularLocation>
        <location evidence="1 14">Cell outer membrane</location>
        <topology evidence="1 14">Multi-pass membrane protein</topology>
    </subcellularLocation>
</comment>
<evidence type="ECO:0000256" key="1">
    <source>
        <dbReference type="ARBA" id="ARBA00004571"/>
    </source>
</evidence>
<keyword evidence="3 14" id="KW-0813">Transport</keyword>
<evidence type="ECO:0000313" key="21">
    <source>
        <dbReference type="Proteomes" id="UP000029264"/>
    </source>
</evidence>
<dbReference type="Proteomes" id="UP000029264">
    <property type="component" value="Unassembled WGS sequence"/>
</dbReference>
<comment type="similarity">
    <text evidence="2 14 16">Belongs to the TonB-dependent receptor family.</text>
</comment>
<dbReference type="RefSeq" id="WP_037443286.1">
    <property type="nucleotide sequence ID" value="NZ_JPEO01000008.1"/>
</dbReference>
<evidence type="ECO:0000256" key="2">
    <source>
        <dbReference type="ARBA" id="ARBA00009810"/>
    </source>
</evidence>
<dbReference type="Pfam" id="PF00593">
    <property type="entry name" value="TonB_dep_Rec_b-barrel"/>
    <property type="match status" value="1"/>
</dbReference>
<evidence type="ECO:0000256" key="9">
    <source>
        <dbReference type="ARBA" id="ARBA00023065"/>
    </source>
</evidence>
<accession>A0A094JD79</accession>
<evidence type="ECO:0000259" key="19">
    <source>
        <dbReference type="Pfam" id="PF07715"/>
    </source>
</evidence>
<evidence type="ECO:0000256" key="16">
    <source>
        <dbReference type="RuleBase" id="RU003357"/>
    </source>
</evidence>